<name>A0ABQ9ELW8_TEGGR</name>
<dbReference type="PANTHER" id="PTHR10625">
    <property type="entry name" value="HISTONE DEACETYLASE HDAC1-RELATED"/>
    <property type="match status" value="1"/>
</dbReference>
<dbReference type="InterPro" id="IPR000286">
    <property type="entry name" value="HDACs"/>
</dbReference>
<dbReference type="PRINTS" id="PR01271">
    <property type="entry name" value="HISDACETLASE"/>
</dbReference>
<proteinExistence type="inferred from homology"/>
<evidence type="ECO:0000256" key="5">
    <source>
        <dbReference type="ARBA" id="ARBA00022853"/>
    </source>
</evidence>
<dbReference type="PANTHER" id="PTHR10625:SF10">
    <property type="entry name" value="HISTONE DEACETYLASE HDAC1"/>
    <property type="match status" value="1"/>
</dbReference>
<keyword evidence="3" id="KW-0678">Repressor</keyword>
<protein>
    <recommendedName>
        <fullName evidence="2">histone deacetylase</fullName>
        <ecNumber evidence="2">3.5.1.98</ecNumber>
    </recommendedName>
</protein>
<reference evidence="8 9" key="1">
    <citation type="submission" date="2022-12" db="EMBL/GenBank/DDBJ databases">
        <title>Chromosome-level genome of Tegillarca granosa.</title>
        <authorList>
            <person name="Kim J."/>
        </authorList>
    </citation>
    <scope>NUCLEOTIDE SEQUENCE [LARGE SCALE GENOMIC DNA]</scope>
    <source>
        <strain evidence="8">Teg-2019</strain>
        <tissue evidence="8">Adductor muscle</tissue>
    </source>
</reference>
<feature type="compositionally biased region" description="Basic and acidic residues" evidence="6">
    <location>
        <begin position="276"/>
        <end position="291"/>
    </location>
</feature>
<dbReference type="EC" id="3.5.1.98" evidence="2"/>
<sequence length="402" mass="45432">MASTQPHSKKRVCYYYDGRPHKATQEEMTKFHSDDYIKFLRTGAVKLNKQAADIAVNWAGGLHHAKKSEASGFCYVNDIVLAILELLKYHQRVLYVDIDIHHGDGVEEAFYTTDRDIGAGKGKYYAVNFPLRDGIDDESYESIFKPVMTKVMEMYQPSVVVLQCGADSLSGDRLGCFNLTLKGHGKCVEYMKKWNLPVLLLGGGGYTIRNVARCWTYETSVALGVEVANELPYNDYFETRLFENLRMLPHAPGVQMQAIPEDALNDESDDEDKENPDERISIRASDKRIACDEEFSESEDEDGGPKDSNRKDKHSFKPKTKRLRTEEDKKEGGGDKASEEKKEEKKEAKKEPGEKEESKPAQEKSEEKTESTEKKDAPPVKTESGSTDSKTETSQEPTKMEH</sequence>
<dbReference type="InterPro" id="IPR023696">
    <property type="entry name" value="Ureohydrolase_dom_sf"/>
</dbReference>
<evidence type="ECO:0000313" key="9">
    <source>
        <dbReference type="Proteomes" id="UP001217089"/>
    </source>
</evidence>
<dbReference type="InterPro" id="IPR023801">
    <property type="entry name" value="His_deacetylse_dom"/>
</dbReference>
<evidence type="ECO:0000313" key="8">
    <source>
        <dbReference type="EMBL" id="KAJ8305371.1"/>
    </source>
</evidence>
<evidence type="ECO:0000256" key="3">
    <source>
        <dbReference type="ARBA" id="ARBA00022491"/>
    </source>
</evidence>
<dbReference type="EMBL" id="JARBDR010000813">
    <property type="protein sequence ID" value="KAJ8305371.1"/>
    <property type="molecule type" value="Genomic_DNA"/>
</dbReference>
<keyword evidence="4" id="KW-0378">Hydrolase</keyword>
<evidence type="ECO:0000256" key="4">
    <source>
        <dbReference type="ARBA" id="ARBA00022801"/>
    </source>
</evidence>
<evidence type="ECO:0000256" key="6">
    <source>
        <dbReference type="SAM" id="MobiDB-lite"/>
    </source>
</evidence>
<feature type="compositionally biased region" description="Acidic residues" evidence="6">
    <location>
        <begin position="292"/>
        <end position="302"/>
    </location>
</feature>
<feature type="compositionally biased region" description="Basic residues" evidence="6">
    <location>
        <begin position="311"/>
        <end position="322"/>
    </location>
</feature>
<evidence type="ECO:0000259" key="7">
    <source>
        <dbReference type="Pfam" id="PF00850"/>
    </source>
</evidence>
<evidence type="ECO:0000256" key="1">
    <source>
        <dbReference type="ARBA" id="ARBA00006457"/>
    </source>
</evidence>
<dbReference type="InterPro" id="IPR003084">
    <property type="entry name" value="HDAC_I/II"/>
</dbReference>
<organism evidence="8 9">
    <name type="scientific">Tegillarca granosa</name>
    <name type="common">Malaysian cockle</name>
    <name type="synonym">Anadara granosa</name>
    <dbReference type="NCBI Taxonomy" id="220873"/>
    <lineage>
        <taxon>Eukaryota</taxon>
        <taxon>Metazoa</taxon>
        <taxon>Spiralia</taxon>
        <taxon>Lophotrochozoa</taxon>
        <taxon>Mollusca</taxon>
        <taxon>Bivalvia</taxon>
        <taxon>Autobranchia</taxon>
        <taxon>Pteriomorphia</taxon>
        <taxon>Arcoida</taxon>
        <taxon>Arcoidea</taxon>
        <taxon>Arcidae</taxon>
        <taxon>Tegillarca</taxon>
    </lineage>
</organism>
<feature type="domain" description="Histone deacetylase" evidence="7">
    <location>
        <begin position="115"/>
        <end position="220"/>
    </location>
</feature>
<dbReference type="CDD" id="cd09991">
    <property type="entry name" value="HDAC_classI"/>
    <property type="match status" value="1"/>
</dbReference>
<evidence type="ECO:0000256" key="2">
    <source>
        <dbReference type="ARBA" id="ARBA00012111"/>
    </source>
</evidence>
<comment type="similarity">
    <text evidence="1">Belongs to the histone deacetylase family. HD type 1 subfamily.</text>
</comment>
<dbReference type="Proteomes" id="UP001217089">
    <property type="component" value="Unassembled WGS sequence"/>
</dbReference>
<feature type="compositionally biased region" description="Basic and acidic residues" evidence="6">
    <location>
        <begin position="323"/>
        <end position="378"/>
    </location>
</feature>
<dbReference type="PRINTS" id="PR01270">
    <property type="entry name" value="HDASUPER"/>
</dbReference>
<comment type="caution">
    <text evidence="8">The sequence shown here is derived from an EMBL/GenBank/DDBJ whole genome shotgun (WGS) entry which is preliminary data.</text>
</comment>
<gene>
    <name evidence="8" type="ORF">KUTeg_015916</name>
</gene>
<feature type="compositionally biased region" description="Acidic residues" evidence="6">
    <location>
        <begin position="265"/>
        <end position="275"/>
    </location>
</feature>
<feature type="compositionally biased region" description="Basic and acidic residues" evidence="6">
    <location>
        <begin position="389"/>
        <end position="402"/>
    </location>
</feature>
<dbReference type="Gene3D" id="3.40.800.20">
    <property type="entry name" value="Histone deacetylase domain"/>
    <property type="match status" value="2"/>
</dbReference>
<accession>A0ABQ9ELW8</accession>
<feature type="domain" description="Histone deacetylase" evidence="7">
    <location>
        <begin position="48"/>
        <end position="114"/>
    </location>
</feature>
<dbReference type="SUPFAM" id="SSF52768">
    <property type="entry name" value="Arginase/deacetylase"/>
    <property type="match status" value="1"/>
</dbReference>
<feature type="region of interest" description="Disordered" evidence="6">
    <location>
        <begin position="265"/>
        <end position="402"/>
    </location>
</feature>
<keyword evidence="9" id="KW-1185">Reference proteome</keyword>
<keyword evidence="5" id="KW-0156">Chromatin regulator</keyword>
<dbReference type="InterPro" id="IPR037138">
    <property type="entry name" value="His_deacetylse_dom_sf"/>
</dbReference>
<dbReference type="Pfam" id="PF00850">
    <property type="entry name" value="Hist_deacetyl"/>
    <property type="match status" value="2"/>
</dbReference>